<evidence type="ECO:0008006" key="3">
    <source>
        <dbReference type="Google" id="ProtNLM"/>
    </source>
</evidence>
<evidence type="ECO:0000313" key="1">
    <source>
        <dbReference type="EMBL" id="QKD00225.1"/>
    </source>
</evidence>
<proteinExistence type="predicted"/>
<dbReference type="EMBL" id="CP033367">
    <property type="protein sequence ID" value="QKD00225.1"/>
    <property type="molecule type" value="Genomic_DNA"/>
</dbReference>
<reference evidence="1 2" key="1">
    <citation type="submission" date="2018-10" db="EMBL/GenBank/DDBJ databases">
        <authorList>
            <person name="Perry B.J."/>
            <person name="Sullivan J.T."/>
            <person name="Murphy R.J.T."/>
            <person name="Ramsay J.P."/>
            <person name="Ronson C.W."/>
        </authorList>
    </citation>
    <scope>NUCLEOTIDE SEQUENCE [LARGE SCALE GENOMIC DNA]</scope>
    <source>
        <strain evidence="1 2">R88b</strain>
    </source>
</reference>
<organism evidence="1 2">
    <name type="scientific">Mesorhizobium loti R88b</name>
    <dbReference type="NCBI Taxonomy" id="935548"/>
    <lineage>
        <taxon>Bacteria</taxon>
        <taxon>Pseudomonadati</taxon>
        <taxon>Pseudomonadota</taxon>
        <taxon>Alphaproteobacteria</taxon>
        <taxon>Hyphomicrobiales</taxon>
        <taxon>Phyllobacteriaceae</taxon>
        <taxon>Mesorhizobium</taxon>
    </lineage>
</organism>
<gene>
    <name evidence="1" type="ORF">EB235_01025</name>
</gene>
<name>A0A6M7WE64_RHILI</name>
<protein>
    <recommendedName>
        <fullName evidence="3">DUF3276 family protein</fullName>
    </recommendedName>
</protein>
<sequence length="90" mass="10347">MGFLRGIKRAFTSVNLRQVYVAVGRPYSFQFLIKFDHADDKKFVVFRLCQYGMTESQCHLSVEEFNDFVDGVLKTKAELEKPLPASLARP</sequence>
<dbReference type="Proteomes" id="UP000503017">
    <property type="component" value="Chromosome"/>
</dbReference>
<dbReference type="AlphaFoldDB" id="A0A6M7WE64"/>
<accession>A0A6M7WE64</accession>
<evidence type="ECO:0000313" key="2">
    <source>
        <dbReference type="Proteomes" id="UP000503017"/>
    </source>
</evidence>